<dbReference type="OrthoDB" id="4364733at2759"/>
<name>A0A8H4W552_9HELO</name>
<feature type="region of interest" description="Disordered" evidence="1">
    <location>
        <begin position="227"/>
        <end position="282"/>
    </location>
</feature>
<organism evidence="2 3">
    <name type="scientific">Cudoniella acicularis</name>
    <dbReference type="NCBI Taxonomy" id="354080"/>
    <lineage>
        <taxon>Eukaryota</taxon>
        <taxon>Fungi</taxon>
        <taxon>Dikarya</taxon>
        <taxon>Ascomycota</taxon>
        <taxon>Pezizomycotina</taxon>
        <taxon>Leotiomycetes</taxon>
        <taxon>Helotiales</taxon>
        <taxon>Tricladiaceae</taxon>
        <taxon>Cudoniella</taxon>
    </lineage>
</organism>
<proteinExistence type="predicted"/>
<feature type="region of interest" description="Disordered" evidence="1">
    <location>
        <begin position="1"/>
        <end position="35"/>
    </location>
</feature>
<dbReference type="AlphaFoldDB" id="A0A8H4W552"/>
<protein>
    <submittedName>
        <fullName evidence="2">Uncharacterized protein</fullName>
    </submittedName>
</protein>
<feature type="compositionally biased region" description="Acidic residues" evidence="1">
    <location>
        <begin position="234"/>
        <end position="250"/>
    </location>
</feature>
<sequence length="282" mass="31828">MASSSTKRSFDTYAEDDGNEPSSSSTLPLPKKTRSDADPALWDMISSLPPLTTSTILWQICAQDPKLAELVKTAHDSHLAEEASKPPENFDNYSKDCWHTLNMKYKRMSSSKQYNMMGDIVAVLDRSREAIMDKAGPDTRWETRRNALDILRKISKSIMLCEEQQIRHELMKDGYALQQFADSMLELTNGMTEEEKDRYKDEGLYEKLVDLQNECDWETDMEGLRDVYEAFDGPADDEDEGGEGDDDDEPSGLNESPESSAPKDVSGSTPPRKRVFSVVELS</sequence>
<gene>
    <name evidence="2" type="ORF">G7Y89_g6045</name>
</gene>
<reference evidence="2 3" key="1">
    <citation type="submission" date="2020-03" db="EMBL/GenBank/DDBJ databases">
        <title>Draft Genome Sequence of Cudoniella acicularis.</title>
        <authorList>
            <person name="Buettner E."/>
            <person name="Kellner H."/>
        </authorList>
    </citation>
    <scope>NUCLEOTIDE SEQUENCE [LARGE SCALE GENOMIC DNA]</scope>
    <source>
        <strain evidence="2 3">DSM 108380</strain>
    </source>
</reference>
<dbReference type="Proteomes" id="UP000566819">
    <property type="component" value="Unassembled WGS sequence"/>
</dbReference>
<dbReference type="EMBL" id="JAAMPI010000380">
    <property type="protein sequence ID" value="KAF4632085.1"/>
    <property type="molecule type" value="Genomic_DNA"/>
</dbReference>
<accession>A0A8H4W552</accession>
<feature type="compositionally biased region" description="Low complexity" evidence="1">
    <location>
        <begin position="21"/>
        <end position="30"/>
    </location>
</feature>
<keyword evidence="3" id="KW-1185">Reference proteome</keyword>
<comment type="caution">
    <text evidence="2">The sequence shown here is derived from an EMBL/GenBank/DDBJ whole genome shotgun (WGS) entry which is preliminary data.</text>
</comment>
<evidence type="ECO:0000313" key="3">
    <source>
        <dbReference type="Proteomes" id="UP000566819"/>
    </source>
</evidence>
<evidence type="ECO:0000313" key="2">
    <source>
        <dbReference type="EMBL" id="KAF4632085.1"/>
    </source>
</evidence>
<evidence type="ECO:0000256" key="1">
    <source>
        <dbReference type="SAM" id="MobiDB-lite"/>
    </source>
</evidence>